<sequence>MKKLAIVALAAVLGGSTLMCSETELVSDIPPDADASPDGNARRDRDARTEGPRSEQWPSFATDPTALVDTSIGNNESGTTFPGAAMPFGMVQLSPDTGVNRYASYQYKDTKIWGFSHTHLSGVGCQTMGNFRFMPTTGLLSSDPTQYATTFSHSNESASPGSYDVALGDTGQGVKVSLTATERTGWHRYVYPDSATGMNVLVEVGESNGNVYDADVSVVGNDTIEGSLTGGNFCGETGKERYRIFFSAKFDRAARLFGTWVGSTFTPNSRTAKRTNGRMGAWLSFDPAAGRTVNAVVGLSYVSVEGARTNRNKESQGQSFESVRARAHGTWQSELLRMPVAGGSPADQRTYYSALYRSLLHPSIGSDVDGQYRDFKNGIHTSDRPYYQMLSLWDTYRSQNQLVALLHPERAADMARSVLRIYNDAGWVPRWALGNGETNVMSGDPITPWIVTIYRRGLLDRDTAKKLFDALWRNVNEVPADTSIFRGRDGNPTYKARGHVDYSTTSGYTYGDRRQAGSATLEYAFADCALAVMARGLGEKEKAKQLDARCRNFEKQWDANAQSKGYTGFPRARNADDTNAEPDPYDPMKGHGFHEGTAWQYQWLVQQDAPALFAKMGGEAEAEKRLDTFFDMPTVLADPAKAAKEKWVRGAYTYYNAFAFNPNNESDLHAPWMYAWTGSPWKTSAVLRAARTLFVDREDGMPGNDDLGTISSWLLFGMVGLFEAAPGSGAYVLSAPMFEVVEIRPENGQTVRIEARGADASKLQYVASVRVGDPERGWIRSWISHEDLLRAQTIRVWLTDNPNSTIWATAPEARPPRMSEVTGPSP</sequence>
<evidence type="ECO:0000313" key="5">
    <source>
        <dbReference type="EMBL" id="WXB00017.1"/>
    </source>
</evidence>
<dbReference type="Gene3D" id="1.20.1050.60">
    <property type="entry name" value="alpha-1,2-mannosidase"/>
    <property type="match status" value="1"/>
</dbReference>
<evidence type="ECO:0000259" key="4">
    <source>
        <dbReference type="Pfam" id="PF17678"/>
    </source>
</evidence>
<dbReference type="Pfam" id="PF07971">
    <property type="entry name" value="Glyco_hydro_92"/>
    <property type="match status" value="1"/>
</dbReference>
<dbReference type="InterPro" id="IPR041371">
    <property type="entry name" value="GH92_N"/>
</dbReference>
<dbReference type="InterPro" id="IPR050883">
    <property type="entry name" value="PNGase"/>
</dbReference>
<feature type="compositionally biased region" description="Basic and acidic residues" evidence="1">
    <location>
        <begin position="40"/>
        <end position="53"/>
    </location>
</feature>
<organism evidence="5 6">
    <name type="scientific">Pendulispora brunnea</name>
    <dbReference type="NCBI Taxonomy" id="2905690"/>
    <lineage>
        <taxon>Bacteria</taxon>
        <taxon>Pseudomonadati</taxon>
        <taxon>Myxococcota</taxon>
        <taxon>Myxococcia</taxon>
        <taxon>Myxococcales</taxon>
        <taxon>Sorangiineae</taxon>
        <taxon>Pendulisporaceae</taxon>
        <taxon>Pendulispora</taxon>
    </lineage>
</organism>
<dbReference type="NCBIfam" id="TIGR01180">
    <property type="entry name" value="aman2_put"/>
    <property type="match status" value="1"/>
</dbReference>
<evidence type="ECO:0000256" key="2">
    <source>
        <dbReference type="SAM" id="SignalP"/>
    </source>
</evidence>
<feature type="region of interest" description="Disordered" evidence="1">
    <location>
        <begin position="564"/>
        <end position="591"/>
    </location>
</feature>
<dbReference type="InterPro" id="IPR005887">
    <property type="entry name" value="GH92_a_mannosidase_put"/>
</dbReference>
<feature type="compositionally biased region" description="Low complexity" evidence="1">
    <location>
        <begin position="27"/>
        <end position="38"/>
    </location>
</feature>
<keyword evidence="6" id="KW-1185">Reference proteome</keyword>
<feature type="region of interest" description="Disordered" evidence="1">
    <location>
        <begin position="27"/>
        <end position="65"/>
    </location>
</feature>
<dbReference type="Proteomes" id="UP001379533">
    <property type="component" value="Chromosome"/>
</dbReference>
<dbReference type="SUPFAM" id="SSF48208">
    <property type="entry name" value="Six-hairpin glycosidases"/>
    <property type="match status" value="1"/>
</dbReference>
<dbReference type="Pfam" id="PF17678">
    <property type="entry name" value="Glyco_hydro_92N"/>
    <property type="match status" value="1"/>
</dbReference>
<dbReference type="InterPro" id="IPR008928">
    <property type="entry name" value="6-hairpin_glycosidase_sf"/>
</dbReference>
<proteinExistence type="predicted"/>
<dbReference type="InterPro" id="IPR014718">
    <property type="entry name" value="GH-type_carb-bd"/>
</dbReference>
<dbReference type="PANTHER" id="PTHR12143:SF39">
    <property type="entry name" value="SECRETED PROTEIN"/>
    <property type="match status" value="1"/>
</dbReference>
<dbReference type="Gene3D" id="2.70.98.10">
    <property type="match status" value="1"/>
</dbReference>
<keyword evidence="2" id="KW-0732">Signal</keyword>
<dbReference type="EMBL" id="CP089982">
    <property type="protein sequence ID" value="WXB00017.1"/>
    <property type="molecule type" value="Genomic_DNA"/>
</dbReference>
<dbReference type="PANTHER" id="PTHR12143">
    <property type="entry name" value="PEPTIDE N-GLYCANASE PNGASE -RELATED"/>
    <property type="match status" value="1"/>
</dbReference>
<dbReference type="RefSeq" id="WP_394850659.1">
    <property type="nucleotide sequence ID" value="NZ_CP089982.1"/>
</dbReference>
<evidence type="ECO:0000313" key="6">
    <source>
        <dbReference type="Proteomes" id="UP001379533"/>
    </source>
</evidence>
<keyword evidence="5" id="KW-0378">Hydrolase</keyword>
<dbReference type="Gene3D" id="3.30.2080.10">
    <property type="entry name" value="GH92 mannosidase domain"/>
    <property type="match status" value="1"/>
</dbReference>
<evidence type="ECO:0000256" key="1">
    <source>
        <dbReference type="SAM" id="MobiDB-lite"/>
    </source>
</evidence>
<reference evidence="5 6" key="1">
    <citation type="submission" date="2021-12" db="EMBL/GenBank/DDBJ databases">
        <title>Discovery of the Pendulisporaceae a myxobacterial family with distinct sporulation behavior and unique specialized metabolism.</title>
        <authorList>
            <person name="Garcia R."/>
            <person name="Popoff A."/>
            <person name="Bader C.D."/>
            <person name="Loehr J."/>
            <person name="Walesch S."/>
            <person name="Walt C."/>
            <person name="Boldt J."/>
            <person name="Bunk B."/>
            <person name="Haeckl F.J.F.P.J."/>
            <person name="Gunesch A.P."/>
            <person name="Birkelbach J."/>
            <person name="Nuebel U."/>
            <person name="Pietschmann T."/>
            <person name="Bach T."/>
            <person name="Mueller R."/>
        </authorList>
    </citation>
    <scope>NUCLEOTIDE SEQUENCE [LARGE SCALE GENOMIC DNA]</scope>
    <source>
        <strain evidence="5 6">MSr12523</strain>
    </source>
</reference>
<feature type="chain" id="PRO_5047314647" evidence="2">
    <location>
        <begin position="21"/>
        <end position="826"/>
    </location>
</feature>
<feature type="domain" description="Glycosyl hydrolase family 92" evidence="3">
    <location>
        <begin position="306"/>
        <end position="799"/>
    </location>
</feature>
<protein>
    <submittedName>
        <fullName evidence="5">GH92 family glycosyl hydrolase</fullName>
        <ecNumber evidence="5">3.2.1.-</ecNumber>
    </submittedName>
</protein>
<feature type="signal peptide" evidence="2">
    <location>
        <begin position="1"/>
        <end position="20"/>
    </location>
</feature>
<name>A0ABZ2KN95_9BACT</name>
<keyword evidence="5" id="KW-0326">Glycosidase</keyword>
<dbReference type="Gene3D" id="1.20.1610.10">
    <property type="entry name" value="alpha-1,2-mannosidases domains"/>
    <property type="match status" value="1"/>
</dbReference>
<dbReference type="EC" id="3.2.1.-" evidence="5"/>
<dbReference type="GO" id="GO:0016798">
    <property type="term" value="F:hydrolase activity, acting on glycosyl bonds"/>
    <property type="evidence" value="ECO:0007669"/>
    <property type="project" value="UniProtKB-KW"/>
</dbReference>
<feature type="domain" description="Glycosyl hydrolase family 92 N-terminal" evidence="4">
    <location>
        <begin position="67"/>
        <end position="300"/>
    </location>
</feature>
<accession>A0ABZ2KN95</accession>
<evidence type="ECO:0000259" key="3">
    <source>
        <dbReference type="Pfam" id="PF07971"/>
    </source>
</evidence>
<dbReference type="InterPro" id="IPR012939">
    <property type="entry name" value="Glyco_hydro_92"/>
</dbReference>
<gene>
    <name evidence="5" type="ORF">LZC95_24775</name>
</gene>